<gene>
    <name evidence="1" type="ORF">QJT81_21220</name>
</gene>
<protein>
    <recommendedName>
        <fullName evidence="2">Glycoside hydrolase family 19 catalytic domain-containing protein</fullName>
    </recommendedName>
</protein>
<reference evidence="1" key="1">
    <citation type="journal article" date="2023" name="Int. J. Mol. Sci.">
        <title>Metagenomics Revealed a New Genus 'Candidatus Thiocaldithrix dubininis' gen. nov., sp. nov. and a New Species 'Candidatus Thiothrix putei' sp. nov. in the Family Thiotrichaceae, Some Members of Which Have Traits of Both Na+- and H+-Motive Energetics.</title>
        <authorList>
            <person name="Ravin N.V."/>
            <person name="Muntyan M.S."/>
            <person name="Smolyakov D.D."/>
            <person name="Rudenko T.S."/>
            <person name="Beletsky A.V."/>
            <person name="Mardanov A.V."/>
            <person name="Grabovich M.Y."/>
        </authorList>
    </citation>
    <scope>NUCLEOTIDE SEQUENCE</scope>
    <source>
        <strain evidence="1">GKL-02</strain>
    </source>
</reference>
<reference evidence="1" key="2">
    <citation type="submission" date="2023-04" db="EMBL/GenBank/DDBJ databases">
        <authorList>
            <person name="Beletskiy A.V."/>
            <person name="Mardanov A.V."/>
            <person name="Ravin N.V."/>
        </authorList>
    </citation>
    <scope>NUCLEOTIDE SEQUENCE</scope>
    <source>
        <strain evidence="1">GKL-02</strain>
    </source>
</reference>
<evidence type="ECO:0008006" key="2">
    <source>
        <dbReference type="Google" id="ProtNLM"/>
    </source>
</evidence>
<organism evidence="1">
    <name type="scientific">Candidatus Thiothrix putei</name>
    <dbReference type="NCBI Taxonomy" id="3080811"/>
    <lineage>
        <taxon>Bacteria</taxon>
        <taxon>Pseudomonadati</taxon>
        <taxon>Pseudomonadota</taxon>
        <taxon>Gammaproteobacteria</taxon>
        <taxon>Thiotrichales</taxon>
        <taxon>Thiotrichaceae</taxon>
        <taxon>Thiothrix</taxon>
    </lineage>
</organism>
<sequence length="171" mass="19803">MKIQKETFFAQIGSTLFKNRLSDTQRQGLNTLLGYWEQHFSKQDLRWLAYVLGTVHHEVRKSMQPIHEDGADQYFFDKYDIQGHNPETAKELGNIYPGDGVKFHGRGFVQLTGRSNYAYWAKRLNLDLLNDPDNALQPEVATIILFHGMIEGRFTGATCKIRQTELLNFQH</sequence>
<accession>A0AA95HC97</accession>
<dbReference type="EMBL" id="CP124756">
    <property type="protein sequence ID" value="WGZ94265.1"/>
    <property type="molecule type" value="Genomic_DNA"/>
</dbReference>
<dbReference type="SUPFAM" id="SSF53955">
    <property type="entry name" value="Lysozyme-like"/>
    <property type="match status" value="1"/>
</dbReference>
<dbReference type="Proteomes" id="UP001301326">
    <property type="component" value="Chromosome"/>
</dbReference>
<proteinExistence type="predicted"/>
<name>A0AA95HC97_9GAMM</name>
<dbReference type="Gene3D" id="1.10.530.10">
    <property type="match status" value="1"/>
</dbReference>
<dbReference type="InterPro" id="IPR023346">
    <property type="entry name" value="Lysozyme-like_dom_sf"/>
</dbReference>
<dbReference type="KEGG" id="tput:QJT81_21220"/>
<evidence type="ECO:0000313" key="1">
    <source>
        <dbReference type="EMBL" id="WGZ94265.1"/>
    </source>
</evidence>
<dbReference type="AlphaFoldDB" id="A0AA95HC97"/>